<proteinExistence type="inferred from homology"/>
<dbReference type="GeneTree" id="ENSGT00940000166008"/>
<dbReference type="AlphaFoldDB" id="A0A3B4E012"/>
<evidence type="ECO:0000256" key="5">
    <source>
        <dbReference type="ARBA" id="ARBA00023125"/>
    </source>
</evidence>
<keyword evidence="2" id="KW-0479">Metal-binding</keyword>
<dbReference type="InterPro" id="IPR043522">
    <property type="entry name" value="DDIAS"/>
</dbReference>
<accession>A0A3B4E012</accession>
<feature type="domain" description="Replication factor A C-terminal" evidence="7">
    <location>
        <begin position="8"/>
        <end position="110"/>
    </location>
</feature>
<dbReference type="GeneID" id="108440780"/>
<reference evidence="8 9" key="1">
    <citation type="submission" date="2020-10" db="EMBL/GenBank/DDBJ databases">
        <title>Pygocentrus nattereri (red-bellied piranha) genome, fPygNat1, primary haplotype.</title>
        <authorList>
            <person name="Myers G."/>
            <person name="Meyer A."/>
            <person name="Karagic N."/>
            <person name="Pippel M."/>
            <person name="Winkler S."/>
            <person name="Tracey A."/>
            <person name="Wood J."/>
            <person name="Formenti G."/>
            <person name="Howe K."/>
            <person name="Fedrigo O."/>
            <person name="Jarvis E.D."/>
        </authorList>
    </citation>
    <scope>NUCLEOTIDE SEQUENCE [LARGE SCALE GENOMIC DNA]</scope>
</reference>
<keyword evidence="3" id="KW-0863">Zinc-finger</keyword>
<dbReference type="InterPro" id="IPR047192">
    <property type="entry name" value="Euk_RPA1_DBD_C"/>
</dbReference>
<dbReference type="STRING" id="42514.ENSPNAP00000028599"/>
<dbReference type="RefSeq" id="XP_017575363.1">
    <property type="nucleotide sequence ID" value="XM_017719874.2"/>
</dbReference>
<dbReference type="Gene3D" id="2.40.50.140">
    <property type="entry name" value="Nucleic acid-binding proteins"/>
    <property type="match status" value="1"/>
</dbReference>
<feature type="region of interest" description="Disordered" evidence="6">
    <location>
        <begin position="668"/>
        <end position="697"/>
    </location>
</feature>
<evidence type="ECO:0000313" key="9">
    <source>
        <dbReference type="Proteomes" id="UP001501920"/>
    </source>
</evidence>
<dbReference type="CDD" id="cd04476">
    <property type="entry name" value="RPA1_DBD_C"/>
    <property type="match status" value="1"/>
</dbReference>
<reference evidence="8" key="3">
    <citation type="submission" date="2025-09" db="UniProtKB">
        <authorList>
            <consortium name="Ensembl"/>
        </authorList>
    </citation>
    <scope>IDENTIFICATION</scope>
</reference>
<dbReference type="InterPro" id="IPR012340">
    <property type="entry name" value="NA-bd_OB-fold"/>
</dbReference>
<evidence type="ECO:0000313" key="8">
    <source>
        <dbReference type="Ensembl" id="ENSPNAP00000028599.1"/>
    </source>
</evidence>
<dbReference type="CTD" id="220042"/>
<dbReference type="InterPro" id="IPR013955">
    <property type="entry name" value="Rep_factor-A_C"/>
</dbReference>
<name>A0A3B4E012_PYGNA</name>
<evidence type="ECO:0000256" key="4">
    <source>
        <dbReference type="ARBA" id="ARBA00022833"/>
    </source>
</evidence>
<dbReference type="GO" id="GO:0008270">
    <property type="term" value="F:zinc ion binding"/>
    <property type="evidence" value="ECO:0007669"/>
    <property type="project" value="UniProtKB-KW"/>
</dbReference>
<gene>
    <name evidence="8" type="primary">DDIAS</name>
</gene>
<keyword evidence="5" id="KW-0238">DNA-binding</keyword>
<evidence type="ECO:0000256" key="6">
    <source>
        <dbReference type="SAM" id="MobiDB-lite"/>
    </source>
</evidence>
<dbReference type="Proteomes" id="UP001501920">
    <property type="component" value="Chromosome 16"/>
</dbReference>
<dbReference type="SUPFAM" id="SSF50249">
    <property type="entry name" value="Nucleic acid-binding proteins"/>
    <property type="match status" value="1"/>
</dbReference>
<dbReference type="Ensembl" id="ENSPNAT00000014922.2">
    <property type="protein sequence ID" value="ENSPNAP00000028599.1"/>
    <property type="gene ID" value="ENSPNAG00000014361.2"/>
</dbReference>
<dbReference type="OMA" id="MFESSAH"/>
<reference evidence="8" key="2">
    <citation type="submission" date="2025-08" db="UniProtKB">
        <authorList>
            <consortium name="Ensembl"/>
        </authorList>
    </citation>
    <scope>IDENTIFICATION</scope>
</reference>
<dbReference type="PANTHER" id="PTHR35537:SF1">
    <property type="entry name" value="DNA DAMAGE-INDUCED APOPTOSIS SUPPRESSOR PROTEIN"/>
    <property type="match status" value="1"/>
</dbReference>
<evidence type="ECO:0000256" key="2">
    <source>
        <dbReference type="ARBA" id="ARBA00022723"/>
    </source>
</evidence>
<dbReference type="GO" id="GO:0003677">
    <property type="term" value="F:DNA binding"/>
    <property type="evidence" value="ECO:0007669"/>
    <property type="project" value="UniProtKB-KW"/>
</dbReference>
<dbReference type="GO" id="GO:1902230">
    <property type="term" value="P:negative regulation of intrinsic apoptotic signaling pathway in response to DNA damage"/>
    <property type="evidence" value="ECO:0007669"/>
    <property type="project" value="InterPro"/>
</dbReference>
<keyword evidence="4" id="KW-0862">Zinc</keyword>
<organism evidence="8 9">
    <name type="scientific">Pygocentrus nattereri</name>
    <name type="common">Red-bellied piranha</name>
    <dbReference type="NCBI Taxonomy" id="42514"/>
    <lineage>
        <taxon>Eukaryota</taxon>
        <taxon>Metazoa</taxon>
        <taxon>Chordata</taxon>
        <taxon>Craniata</taxon>
        <taxon>Vertebrata</taxon>
        <taxon>Euteleostomi</taxon>
        <taxon>Actinopterygii</taxon>
        <taxon>Neopterygii</taxon>
        <taxon>Teleostei</taxon>
        <taxon>Ostariophysi</taxon>
        <taxon>Characiformes</taxon>
        <taxon>Characoidei</taxon>
        <taxon>Pygocentrus</taxon>
    </lineage>
</organism>
<evidence type="ECO:0000256" key="3">
    <source>
        <dbReference type="ARBA" id="ARBA00022771"/>
    </source>
</evidence>
<sequence length="707" mass="78057">MGSEKVLVSCTVISLQDTRFVYPCCKFCLSRSTEESDLRSKCVKCGFTCEVQNVDYRYRLSLKVSRGRNLFGLTVFGGCLNSFFGISAGDLQRFVESEKPEGPQSLQQLLTKAVEDCFIGKSFVFGFKLSGLDTEGCLLSDSVGSSAESAQFVACQIISPNGAFLGMTVFAYLQSLLQANSHPSCSASNKAICQSQQVDSLVNSFEYTLPLCVTDSEASSGGLTRLWQPTSEMDSCFSPENPKGHNLQQISVGDVRGISSQYVHTPWPELEPGWPTKEFLLSQSQEACVKSTRNTRYAESRGGAHTRHSSLCEFSSTSFPVANKLDSPVALTSSVAHESLGPVNTTSCGHQPKVFNHWSSGELADTQCNASNFEKSLFSHYLSFGLEDAPLSESLGSFVSIVPQTSKAVNVNILRPASRCITQRQQTTPKKTNDIFTPLHNITSVIANRNERSLKKMLRKRKILSLSKPCLPGTPKVSQGPEGCDIKDTVLNSLTKSPVNMAFRLQCYQRDKNVTQVNNVVCPKIQSQGMKEQESQSHQDAYNCSADLFYQSSADMTIQDVTNKAVSDLKEIKKDWLLNVNISEHEVFTSFNFAPSLQSTPIAHSYYRHSDGQRHTLSRKCSATPCTKKTKTHTTSMRVLGNYNNTSQESKTVIPEFNRIQSSDFVSENSDFRHSSGASEVQGDEEHDSALPTNTNEWSRDLFSNSF</sequence>
<dbReference type="PANTHER" id="PTHR35537">
    <property type="entry name" value="DNA DAMAGE-INDUCIBLE APOPTOSIS SUPPRESSOR PROTEIN DDIAS"/>
    <property type="match status" value="1"/>
</dbReference>
<evidence type="ECO:0000256" key="1">
    <source>
        <dbReference type="ARBA" id="ARBA00005690"/>
    </source>
</evidence>
<evidence type="ECO:0000259" key="7">
    <source>
        <dbReference type="Pfam" id="PF08646"/>
    </source>
</evidence>
<keyword evidence="9" id="KW-1185">Reference proteome</keyword>
<dbReference type="GO" id="GO:0005634">
    <property type="term" value="C:nucleus"/>
    <property type="evidence" value="ECO:0007669"/>
    <property type="project" value="TreeGrafter"/>
</dbReference>
<dbReference type="Pfam" id="PF08646">
    <property type="entry name" value="Rep_fac-A_C"/>
    <property type="match status" value="1"/>
</dbReference>
<comment type="similarity">
    <text evidence="1">Belongs to the replication factor A protein 1 family.</text>
</comment>
<dbReference type="OrthoDB" id="9948238at2759"/>
<dbReference type="GO" id="GO:0005737">
    <property type="term" value="C:cytoplasm"/>
    <property type="evidence" value="ECO:0007669"/>
    <property type="project" value="TreeGrafter"/>
</dbReference>
<protein>
    <recommendedName>
        <fullName evidence="7">Replication factor A C-terminal domain-containing protein</fullName>
    </recommendedName>
</protein>